<dbReference type="InterPro" id="IPR011048">
    <property type="entry name" value="Haem_d1_sf"/>
</dbReference>
<dbReference type="InterPro" id="IPR050282">
    <property type="entry name" value="Cycloisomerase_2"/>
</dbReference>
<comment type="similarity">
    <text evidence="1">Belongs to the cycloisomerase 2 family.</text>
</comment>
<evidence type="ECO:0000256" key="1">
    <source>
        <dbReference type="ARBA" id="ARBA00005564"/>
    </source>
</evidence>
<name>A0A9P9ELB5_9PLEO</name>
<dbReference type="Gene3D" id="2.130.10.10">
    <property type="entry name" value="YVTN repeat-like/Quinoprotein amine dehydrogenase"/>
    <property type="match status" value="1"/>
</dbReference>
<dbReference type="PANTHER" id="PTHR30344:SF1">
    <property type="entry name" value="6-PHOSPHOGLUCONOLACTONASE"/>
    <property type="match status" value="1"/>
</dbReference>
<dbReference type="Proteomes" id="UP000700596">
    <property type="component" value="Unassembled WGS sequence"/>
</dbReference>
<reference evidence="4" key="1">
    <citation type="journal article" date="2021" name="Nat. Commun.">
        <title>Genetic determinants of endophytism in the Arabidopsis root mycobiome.</title>
        <authorList>
            <person name="Mesny F."/>
            <person name="Miyauchi S."/>
            <person name="Thiergart T."/>
            <person name="Pickel B."/>
            <person name="Atanasova L."/>
            <person name="Karlsson M."/>
            <person name="Huettel B."/>
            <person name="Barry K.W."/>
            <person name="Haridas S."/>
            <person name="Chen C."/>
            <person name="Bauer D."/>
            <person name="Andreopoulos W."/>
            <person name="Pangilinan J."/>
            <person name="LaButti K."/>
            <person name="Riley R."/>
            <person name="Lipzen A."/>
            <person name="Clum A."/>
            <person name="Drula E."/>
            <person name="Henrissat B."/>
            <person name="Kohler A."/>
            <person name="Grigoriev I.V."/>
            <person name="Martin F.M."/>
            <person name="Hacquard S."/>
        </authorList>
    </citation>
    <scope>NUCLEOTIDE SEQUENCE</scope>
    <source>
        <strain evidence="4">MPI-CAGE-CH-0243</strain>
    </source>
</reference>
<feature type="signal peptide" evidence="3">
    <location>
        <begin position="1"/>
        <end position="20"/>
    </location>
</feature>
<dbReference type="EMBL" id="JAGMWT010000001">
    <property type="protein sequence ID" value="KAH7139553.1"/>
    <property type="molecule type" value="Genomic_DNA"/>
</dbReference>
<keyword evidence="5" id="KW-1185">Reference proteome</keyword>
<sequence>MVSAFNFLVPLFGGLATAQSANLWASHYSGTINYLTFSGSSLALTKETRIGNNLPSWITYDNAGQSLYIPDETWTAPTGSLVGFKIGTNGALSSSGKVTTPQGVVATTLFGGADGRSFIANAHYQTSQLTTFKLPLSGQPLQSFKYTMNGKGPNPSRQEVPHPHHVFPDPTGNFLLLPDLGADLIRIYQLTDKNSGQLKECPSAKAAAGSGPRHGVFWSPSSSRVRQAAGTFLYTADELSNTVTGWSVTYPSGGGCLTLTRKQTLSPYQNNAAAPRGTKLAEVRVKDNFLYSSNRNDKKFAPNDSITQYTIEADGSLKWTELTSSYGTYPRTFDINKAGTFVAIGDQTTANVAIVKRDPATGKLTGQVANLRIGAAGTPENEDGVSAVVWADSKSKHQSLVNPSSRLPSSLIMKSDIYLTLCLEQAASSPLRYRHGCIIVRGGKVIGQGFSDYRSGFNGGALKTGRLPSGGNQSAIVGLKMKQKLKLNHKGTNTNDGDTFKPFEGMGGGHLVNTPLSMHSEMMAIHAALNASSTSASSAVLSIKPYLKLSGDSKRKAQLRRDAVKLYVEQICKAALAHGDLKPIHLSRANLNLALPPCLDRQGEVSSSAENSTEKHRLRKNKNRPHRGNYVASSQHKQEHRQPAHRLKAQGIVAPCYSKYVANTSNTAERCLQSHPSNIAKAQPMLVPKSQTGHSSYSVSERRKHPRLNGADLYVARLGWKKATTTLDEPYCCCGTVADEETIPPDTPPDTPPRTGSLHDELTNKYPTPSTVATTASPSWDKHPPVLASRPCYRCISYMSSVGIKRVFWTTDAGIWEGAKVRDLVDALDNLGSGDGSNTAATIANIFVTKHEVLMLRRTMGDT</sequence>
<accession>A0A9P9ELB5</accession>
<dbReference type="GO" id="GO:0017057">
    <property type="term" value="F:6-phosphogluconolactonase activity"/>
    <property type="evidence" value="ECO:0007669"/>
    <property type="project" value="TreeGrafter"/>
</dbReference>
<comment type="caution">
    <text evidence="4">The sequence shown here is derived from an EMBL/GenBank/DDBJ whole genome shotgun (WGS) entry which is preliminary data.</text>
</comment>
<keyword evidence="3" id="KW-0732">Signal</keyword>
<feature type="compositionally biased region" description="Low complexity" evidence="2">
    <location>
        <begin position="767"/>
        <end position="779"/>
    </location>
</feature>
<dbReference type="OrthoDB" id="9972196at2759"/>
<organism evidence="4 5">
    <name type="scientific">Dendryphion nanum</name>
    <dbReference type="NCBI Taxonomy" id="256645"/>
    <lineage>
        <taxon>Eukaryota</taxon>
        <taxon>Fungi</taxon>
        <taxon>Dikarya</taxon>
        <taxon>Ascomycota</taxon>
        <taxon>Pezizomycotina</taxon>
        <taxon>Dothideomycetes</taxon>
        <taxon>Pleosporomycetidae</taxon>
        <taxon>Pleosporales</taxon>
        <taxon>Torulaceae</taxon>
        <taxon>Dendryphion</taxon>
    </lineage>
</organism>
<feature type="region of interest" description="Disordered" evidence="2">
    <location>
        <begin position="602"/>
        <end position="644"/>
    </location>
</feature>
<dbReference type="InterPro" id="IPR016193">
    <property type="entry name" value="Cytidine_deaminase-like"/>
</dbReference>
<proteinExistence type="inferred from homology"/>
<dbReference type="InterPro" id="IPR019405">
    <property type="entry name" value="Lactonase_7-beta_prop"/>
</dbReference>
<evidence type="ECO:0000256" key="3">
    <source>
        <dbReference type="SAM" id="SignalP"/>
    </source>
</evidence>
<dbReference type="PANTHER" id="PTHR30344">
    <property type="entry name" value="6-PHOSPHOGLUCONOLACTONASE-RELATED"/>
    <property type="match status" value="1"/>
</dbReference>
<feature type="region of interest" description="Disordered" evidence="2">
    <location>
        <begin position="742"/>
        <end position="781"/>
    </location>
</feature>
<dbReference type="Gene3D" id="3.40.140.10">
    <property type="entry name" value="Cytidine Deaminase, domain 2"/>
    <property type="match status" value="1"/>
</dbReference>
<dbReference type="SUPFAM" id="SSF51004">
    <property type="entry name" value="C-terminal (heme d1) domain of cytochrome cd1-nitrite reductase"/>
    <property type="match status" value="1"/>
</dbReference>
<feature type="compositionally biased region" description="Basic residues" evidence="2">
    <location>
        <begin position="616"/>
        <end position="627"/>
    </location>
</feature>
<dbReference type="SUPFAM" id="SSF53927">
    <property type="entry name" value="Cytidine deaminase-like"/>
    <property type="match status" value="1"/>
</dbReference>
<dbReference type="GO" id="GO:0006139">
    <property type="term" value="P:nucleobase-containing compound metabolic process"/>
    <property type="evidence" value="ECO:0007669"/>
    <property type="project" value="UniProtKB-ARBA"/>
</dbReference>
<protein>
    <submittedName>
        <fullName evidence="4">Lactonase, 7-bladed beta-propeller-domain-containing protein</fullName>
    </submittedName>
</protein>
<dbReference type="Pfam" id="PF10282">
    <property type="entry name" value="Lactonase"/>
    <property type="match status" value="1"/>
</dbReference>
<dbReference type="AlphaFoldDB" id="A0A9P9ELB5"/>
<feature type="chain" id="PRO_5040447956" evidence="3">
    <location>
        <begin position="21"/>
        <end position="863"/>
    </location>
</feature>
<evidence type="ECO:0000313" key="4">
    <source>
        <dbReference type="EMBL" id="KAH7139553.1"/>
    </source>
</evidence>
<evidence type="ECO:0000256" key="2">
    <source>
        <dbReference type="SAM" id="MobiDB-lite"/>
    </source>
</evidence>
<gene>
    <name evidence="4" type="ORF">B0J11DRAFT_478062</name>
</gene>
<evidence type="ECO:0000313" key="5">
    <source>
        <dbReference type="Proteomes" id="UP000700596"/>
    </source>
</evidence>
<dbReference type="InterPro" id="IPR015943">
    <property type="entry name" value="WD40/YVTN_repeat-like_dom_sf"/>
</dbReference>